<reference evidence="1" key="1">
    <citation type="submission" date="2020-08" db="EMBL/GenBank/DDBJ databases">
        <title>Multicomponent nature underlies the extraordinary mechanical properties of spider dragline silk.</title>
        <authorList>
            <person name="Kono N."/>
            <person name="Nakamura H."/>
            <person name="Mori M."/>
            <person name="Yoshida Y."/>
            <person name="Ohtoshi R."/>
            <person name="Malay A.D."/>
            <person name="Moran D.A.P."/>
            <person name="Tomita M."/>
            <person name="Numata K."/>
            <person name="Arakawa K."/>
        </authorList>
    </citation>
    <scope>NUCLEOTIDE SEQUENCE</scope>
</reference>
<dbReference type="OrthoDB" id="6449311at2759"/>
<comment type="caution">
    <text evidence="1">The sequence shown here is derived from an EMBL/GenBank/DDBJ whole genome shotgun (WGS) entry which is preliminary data.</text>
</comment>
<dbReference type="AlphaFoldDB" id="A0A8X6IWS3"/>
<protein>
    <submittedName>
        <fullName evidence="1">Uncharacterized protein</fullName>
    </submittedName>
</protein>
<organism evidence="1 2">
    <name type="scientific">Nephila pilipes</name>
    <name type="common">Giant wood spider</name>
    <name type="synonym">Nephila maculata</name>
    <dbReference type="NCBI Taxonomy" id="299642"/>
    <lineage>
        <taxon>Eukaryota</taxon>
        <taxon>Metazoa</taxon>
        <taxon>Ecdysozoa</taxon>
        <taxon>Arthropoda</taxon>
        <taxon>Chelicerata</taxon>
        <taxon>Arachnida</taxon>
        <taxon>Araneae</taxon>
        <taxon>Araneomorphae</taxon>
        <taxon>Entelegynae</taxon>
        <taxon>Araneoidea</taxon>
        <taxon>Nephilidae</taxon>
        <taxon>Nephila</taxon>
    </lineage>
</organism>
<accession>A0A8X6IWS3</accession>
<dbReference type="Proteomes" id="UP000887013">
    <property type="component" value="Unassembled WGS sequence"/>
</dbReference>
<gene>
    <name evidence="1" type="primary">AVEN_202013_1</name>
    <name evidence="1" type="ORF">NPIL_619211</name>
</gene>
<proteinExistence type="predicted"/>
<evidence type="ECO:0000313" key="1">
    <source>
        <dbReference type="EMBL" id="GFS62754.1"/>
    </source>
</evidence>
<sequence length="86" mass="9284">MKSQNVNNTACHPPTLCYGCGNPGFIKAKRSKCSLKKEIASVNAIQIFTCVTSPVTLQIEVYEASGAVCADTEPTSQLVENRCLNF</sequence>
<evidence type="ECO:0000313" key="2">
    <source>
        <dbReference type="Proteomes" id="UP000887013"/>
    </source>
</evidence>
<keyword evidence="2" id="KW-1185">Reference proteome</keyword>
<name>A0A8X6IWS3_NEPPI</name>
<dbReference type="EMBL" id="BMAW01047803">
    <property type="protein sequence ID" value="GFS62754.1"/>
    <property type="molecule type" value="Genomic_DNA"/>
</dbReference>